<proteinExistence type="predicted"/>
<dbReference type="RefSeq" id="WP_004624416.1">
    <property type="nucleotide sequence ID" value="NZ_AORV01000022.1"/>
</dbReference>
<dbReference type="AlphaFoldDB" id="S0FRV9"/>
<comment type="caution">
    <text evidence="1">The sequence shown here is derived from an EMBL/GenBank/DDBJ whole genome shotgun (WGS) entry which is preliminary data.</text>
</comment>
<gene>
    <name evidence="1" type="ORF">CTER_1027</name>
</gene>
<name>S0FRV9_RUMCE</name>
<organism evidence="1 2">
    <name type="scientific">Ruminiclostridium cellobioparum subsp. termitidis CT1112</name>
    <dbReference type="NCBI Taxonomy" id="1195236"/>
    <lineage>
        <taxon>Bacteria</taxon>
        <taxon>Bacillati</taxon>
        <taxon>Bacillota</taxon>
        <taxon>Clostridia</taxon>
        <taxon>Eubacteriales</taxon>
        <taxon>Oscillospiraceae</taxon>
        <taxon>Ruminiclostridium</taxon>
    </lineage>
</organism>
<evidence type="ECO:0000313" key="1">
    <source>
        <dbReference type="EMBL" id="EMS73086.1"/>
    </source>
</evidence>
<reference evidence="1 2" key="1">
    <citation type="journal article" date="2013" name="Genome Announc.">
        <title>Draft Genome Sequence of the Cellulolytic, Mesophilic, Anaerobic Bacterium Clostridium termitidis Strain CT1112 (DSM 5398).</title>
        <authorList>
            <person name="Lal S."/>
            <person name="Ramachandran U."/>
            <person name="Zhang X."/>
            <person name="Munir R."/>
            <person name="Sparling R."/>
            <person name="Levin D.B."/>
        </authorList>
    </citation>
    <scope>NUCLEOTIDE SEQUENCE [LARGE SCALE GENOMIC DNA]</scope>
    <source>
        <strain evidence="1 2">CT1112</strain>
    </source>
</reference>
<dbReference type="STRING" id="1195236.CTER_1027"/>
<evidence type="ECO:0008006" key="3">
    <source>
        <dbReference type="Google" id="ProtNLM"/>
    </source>
</evidence>
<dbReference type="Proteomes" id="UP000014155">
    <property type="component" value="Unassembled WGS sequence"/>
</dbReference>
<dbReference type="Pfam" id="PF10704">
    <property type="entry name" value="DUF2508"/>
    <property type="match status" value="1"/>
</dbReference>
<accession>S0FRV9</accession>
<keyword evidence="2" id="KW-1185">Reference proteome</keyword>
<evidence type="ECO:0000313" key="2">
    <source>
        <dbReference type="Proteomes" id="UP000014155"/>
    </source>
</evidence>
<dbReference type="InterPro" id="IPR019644">
    <property type="entry name" value="DUF2508"/>
</dbReference>
<sequence>MEVSLNKQLNKVVGTVEEKILDAERTDILFEINKVKCDLQDAYNNFDFVQDSLMVDFYTYQIKAYEAKFEYLIKRAKAMGICYK</sequence>
<protein>
    <recommendedName>
        <fullName evidence="3">DUF2508 family protein</fullName>
    </recommendedName>
</protein>
<dbReference type="EMBL" id="AORV01000022">
    <property type="protein sequence ID" value="EMS73086.1"/>
    <property type="molecule type" value="Genomic_DNA"/>
</dbReference>
<dbReference type="PATRIC" id="fig|1195236.3.peg.1324"/>